<feature type="signal peptide" evidence="1">
    <location>
        <begin position="1"/>
        <end position="21"/>
    </location>
</feature>
<reference evidence="2 3" key="1">
    <citation type="submission" date="2016-11" db="EMBL/GenBank/DDBJ databases">
        <authorList>
            <person name="Jaros S."/>
            <person name="Januszkiewicz K."/>
            <person name="Wedrychowicz H."/>
        </authorList>
    </citation>
    <scope>NUCLEOTIDE SEQUENCE [LARGE SCALE GENOMIC DNA]</scope>
    <source>
        <strain evidence="2 3">DSM 24574</strain>
    </source>
</reference>
<evidence type="ECO:0000313" key="2">
    <source>
        <dbReference type="EMBL" id="SHG88683.1"/>
    </source>
</evidence>
<dbReference type="EMBL" id="FQWQ01000001">
    <property type="protein sequence ID" value="SHG88683.1"/>
    <property type="molecule type" value="Genomic_DNA"/>
</dbReference>
<evidence type="ECO:0000256" key="1">
    <source>
        <dbReference type="SAM" id="SignalP"/>
    </source>
</evidence>
<name>A0A1M5NIA6_9BACT</name>
<evidence type="ECO:0008006" key="4">
    <source>
        <dbReference type="Google" id="ProtNLM"/>
    </source>
</evidence>
<feature type="chain" id="PRO_5012680299" description="Peptidase S74 domain-containing protein" evidence="1">
    <location>
        <begin position="22"/>
        <end position="377"/>
    </location>
</feature>
<gene>
    <name evidence="2" type="ORF">SAMN04488109_2330</name>
</gene>
<dbReference type="AlphaFoldDB" id="A0A1M5NIA6"/>
<keyword evidence="3" id="KW-1185">Reference proteome</keyword>
<dbReference type="STRING" id="947013.SAMN04488109_2330"/>
<protein>
    <recommendedName>
        <fullName evidence="4">Peptidase S74 domain-containing protein</fullName>
    </recommendedName>
</protein>
<dbReference type="Proteomes" id="UP000184212">
    <property type="component" value="Unassembled WGS sequence"/>
</dbReference>
<accession>A0A1M5NIA6</accession>
<keyword evidence="1" id="KW-0732">Signal</keyword>
<sequence length="377" mass="40518">MNRITLTLAFTIVLFTTQAQYWSPPATLYGNVTITGTTTSTDYDDVTISRDKAHAGIKIINSNATGRAIIKIGQNPSGAYGILVHHSASFSEIAPSTLTYKPSSTMLIGSDVNGLGLLSKGEMRFTAGGDADTNLSMVINSRGNVALGPVDAGIMENTNQTAAPSYDGLDKVVTVSTSTLAAPSTARPIFELARNVNSYGDGSMVGGIYFTNSGGQSDQHRQVAGIWSERTNYTTIPNATGGRLIFMTKKDGLGTQNKMALDQDGNLGIGIIDTKGYKLAVAGKMVAEEVVVKLRANWPDYVFESNYKMPSLFELNAYIQQNKHLPEMPSAAQVEKDGINTGEMNLLLLKKVEELTLYVIEQQKEIEALKSKVNGGR</sequence>
<evidence type="ECO:0000313" key="3">
    <source>
        <dbReference type="Proteomes" id="UP000184212"/>
    </source>
</evidence>
<organism evidence="2 3">
    <name type="scientific">Chryseolinea serpens</name>
    <dbReference type="NCBI Taxonomy" id="947013"/>
    <lineage>
        <taxon>Bacteria</taxon>
        <taxon>Pseudomonadati</taxon>
        <taxon>Bacteroidota</taxon>
        <taxon>Cytophagia</taxon>
        <taxon>Cytophagales</taxon>
        <taxon>Fulvivirgaceae</taxon>
        <taxon>Chryseolinea</taxon>
    </lineage>
</organism>
<proteinExistence type="predicted"/>